<dbReference type="AlphaFoldDB" id="A0A8J3QIK3"/>
<accession>A0A8J3QIK3</accession>
<organism evidence="1 2">
    <name type="scientific">Rhizocola hellebori</name>
    <dbReference type="NCBI Taxonomy" id="1392758"/>
    <lineage>
        <taxon>Bacteria</taxon>
        <taxon>Bacillati</taxon>
        <taxon>Actinomycetota</taxon>
        <taxon>Actinomycetes</taxon>
        <taxon>Micromonosporales</taxon>
        <taxon>Micromonosporaceae</taxon>
        <taxon>Rhizocola</taxon>
    </lineage>
</organism>
<comment type="caution">
    <text evidence="1">The sequence shown here is derived from an EMBL/GenBank/DDBJ whole genome shotgun (WGS) entry which is preliminary data.</text>
</comment>
<dbReference type="EMBL" id="BONY01000139">
    <property type="protein sequence ID" value="GIH11520.1"/>
    <property type="molecule type" value="Genomic_DNA"/>
</dbReference>
<name>A0A8J3QIK3_9ACTN</name>
<proteinExistence type="predicted"/>
<gene>
    <name evidence="1" type="ORF">Rhe02_95870</name>
</gene>
<reference evidence="1" key="1">
    <citation type="submission" date="2021-01" db="EMBL/GenBank/DDBJ databases">
        <title>Whole genome shotgun sequence of Rhizocola hellebori NBRC 109834.</title>
        <authorList>
            <person name="Komaki H."/>
            <person name="Tamura T."/>
        </authorList>
    </citation>
    <scope>NUCLEOTIDE SEQUENCE</scope>
    <source>
        <strain evidence="1">NBRC 109834</strain>
    </source>
</reference>
<dbReference type="Pfam" id="PF26137">
    <property type="entry name" value="Toxin_SdpC"/>
    <property type="match status" value="1"/>
</dbReference>
<evidence type="ECO:0000313" key="1">
    <source>
        <dbReference type="EMBL" id="GIH11520.1"/>
    </source>
</evidence>
<protein>
    <submittedName>
        <fullName evidence="1">Uncharacterized protein</fullName>
    </submittedName>
</protein>
<dbReference type="Proteomes" id="UP000612899">
    <property type="component" value="Unassembled WGS sequence"/>
</dbReference>
<dbReference type="InterPro" id="IPR023888">
    <property type="entry name" value="SdpC-like"/>
</dbReference>
<sequence length="187" mass="20308">MVASAIGITYAAQVASAGPDTSGSAPTFTAVEITDAVIYREGPAAKLLGELERPNIEWTEDVKKSRETIAKALESDERFGQSYASRMQSGDPVQIGNALDDLAKFSREAMNKVLGKDNVDRAIDAAGEGSLGRALVWHTWVYIYKYIVFLRYVVIAWAAEIKDVSSNGRLPDELTIRAIAVNLNARG</sequence>
<evidence type="ECO:0000313" key="2">
    <source>
        <dbReference type="Proteomes" id="UP000612899"/>
    </source>
</evidence>
<keyword evidence="2" id="KW-1185">Reference proteome</keyword>